<dbReference type="GeneID" id="111123468"/>
<evidence type="ECO:0000313" key="2">
    <source>
        <dbReference type="RefSeq" id="XP_022321501.1"/>
    </source>
</evidence>
<sequence length="174" mass="20169">MSIAKCGTVLDVGQDYILAGKIKSGIRGELSSCSWHQKWTECPFLVRWRLLQKQFTCKSRHTQDYNNYVSVTSRNNMYSNSQTHSYHMDNILQYPMPIPERNSMYRISHPENHIYSPHRRGPGYMGGMGMGSHMGMSDAQEETDNVGERGRMTMFGYRHRGGKDMFSHFRESND</sequence>
<gene>
    <name evidence="2" type="primary">LOC111123468</name>
</gene>
<reference evidence="2" key="1">
    <citation type="submission" date="2025-08" db="UniProtKB">
        <authorList>
            <consortium name="RefSeq"/>
        </authorList>
    </citation>
    <scope>IDENTIFICATION</scope>
    <source>
        <tissue evidence="2">Whole sample</tissue>
    </source>
</reference>
<organism evidence="1 2">
    <name type="scientific">Crassostrea virginica</name>
    <name type="common">Eastern oyster</name>
    <dbReference type="NCBI Taxonomy" id="6565"/>
    <lineage>
        <taxon>Eukaryota</taxon>
        <taxon>Metazoa</taxon>
        <taxon>Spiralia</taxon>
        <taxon>Lophotrochozoa</taxon>
        <taxon>Mollusca</taxon>
        <taxon>Bivalvia</taxon>
        <taxon>Autobranchia</taxon>
        <taxon>Pteriomorphia</taxon>
        <taxon>Ostreida</taxon>
        <taxon>Ostreoidea</taxon>
        <taxon>Ostreidae</taxon>
        <taxon>Crassostrea</taxon>
    </lineage>
</organism>
<dbReference type="AlphaFoldDB" id="A0A8B8D3V5"/>
<dbReference type="RefSeq" id="XP_022321501.1">
    <property type="nucleotide sequence ID" value="XM_022465793.1"/>
</dbReference>
<name>A0A8B8D3V5_CRAVI</name>
<dbReference type="InterPro" id="IPR008993">
    <property type="entry name" value="TIMP-like_OB-fold"/>
</dbReference>
<keyword evidence="1" id="KW-1185">Reference proteome</keyword>
<dbReference type="OrthoDB" id="10461166at2759"/>
<proteinExistence type="predicted"/>
<dbReference type="SUPFAM" id="SSF50242">
    <property type="entry name" value="TIMP-like"/>
    <property type="match status" value="1"/>
</dbReference>
<dbReference type="Proteomes" id="UP000694844">
    <property type="component" value="Chromosome 3"/>
</dbReference>
<dbReference type="KEGG" id="cvn:111123468"/>
<accession>A0A8B8D3V5</accession>
<evidence type="ECO:0000313" key="1">
    <source>
        <dbReference type="Proteomes" id="UP000694844"/>
    </source>
</evidence>
<protein>
    <submittedName>
        <fullName evidence="2">Uncharacterized protein LOC111123468</fullName>
    </submittedName>
</protein>
<dbReference type="Gene3D" id="2.40.50.120">
    <property type="match status" value="1"/>
</dbReference>